<name>A0A9P8KBH0_AURME</name>
<dbReference type="Proteomes" id="UP000767238">
    <property type="component" value="Unassembled WGS sequence"/>
</dbReference>
<proteinExistence type="predicted"/>
<accession>A0A9P8KBH0</accession>
<evidence type="ECO:0000313" key="2">
    <source>
        <dbReference type="EMBL" id="KAH0237904.1"/>
    </source>
</evidence>
<feature type="compositionally biased region" description="Polar residues" evidence="1">
    <location>
        <begin position="100"/>
        <end position="122"/>
    </location>
</feature>
<protein>
    <submittedName>
        <fullName evidence="2">Uncharacterized protein</fullName>
    </submittedName>
</protein>
<gene>
    <name evidence="2" type="ORF">KCV03_g114</name>
</gene>
<dbReference type="EMBL" id="JAHFYH010000001">
    <property type="protein sequence ID" value="KAH0237904.1"/>
    <property type="molecule type" value="Genomic_DNA"/>
</dbReference>
<feature type="region of interest" description="Disordered" evidence="1">
    <location>
        <begin position="83"/>
        <end position="122"/>
    </location>
</feature>
<organism evidence="2 3">
    <name type="scientific">Aureobasidium melanogenum</name>
    <name type="common">Aureobasidium pullulans var. melanogenum</name>
    <dbReference type="NCBI Taxonomy" id="46634"/>
    <lineage>
        <taxon>Eukaryota</taxon>
        <taxon>Fungi</taxon>
        <taxon>Dikarya</taxon>
        <taxon>Ascomycota</taxon>
        <taxon>Pezizomycotina</taxon>
        <taxon>Dothideomycetes</taxon>
        <taxon>Dothideomycetidae</taxon>
        <taxon>Dothideales</taxon>
        <taxon>Saccotheciaceae</taxon>
        <taxon>Aureobasidium</taxon>
    </lineage>
</organism>
<reference evidence="2" key="1">
    <citation type="journal article" date="2021" name="J Fungi (Basel)">
        <title>Virulence traits and population genomics of the black yeast Aureobasidium melanogenum.</title>
        <authorList>
            <person name="Cernosa A."/>
            <person name="Sun X."/>
            <person name="Gostincar C."/>
            <person name="Fang C."/>
            <person name="Gunde-Cimerman N."/>
            <person name="Song Z."/>
        </authorList>
    </citation>
    <scope>NUCLEOTIDE SEQUENCE</scope>
    <source>
        <strain evidence="2">EXF-8016</strain>
    </source>
</reference>
<dbReference type="AlphaFoldDB" id="A0A9P8KBH0"/>
<sequence length="122" mass="14514">MANNEWELDYSVLIFDIPQRGRRGYNGTTDSRPLDRLRIETAEIAFGQRRVGVEEGAVQRAYLKRSRLQNFFDHSRLLPCTSSLIRKNQRHNPRRHNDQRQTQGRSHTITRKQIVQAQSRWR</sequence>
<comment type="caution">
    <text evidence="2">The sequence shown here is derived from an EMBL/GenBank/DDBJ whole genome shotgun (WGS) entry which is preliminary data.</text>
</comment>
<evidence type="ECO:0000256" key="1">
    <source>
        <dbReference type="SAM" id="MobiDB-lite"/>
    </source>
</evidence>
<evidence type="ECO:0000313" key="3">
    <source>
        <dbReference type="Proteomes" id="UP000767238"/>
    </source>
</evidence>
<reference evidence="2" key="2">
    <citation type="submission" date="2021-08" db="EMBL/GenBank/DDBJ databases">
        <authorList>
            <person name="Gostincar C."/>
            <person name="Sun X."/>
            <person name="Song Z."/>
            <person name="Gunde-Cimerman N."/>
        </authorList>
    </citation>
    <scope>NUCLEOTIDE SEQUENCE</scope>
    <source>
        <strain evidence="2">EXF-8016</strain>
    </source>
</reference>
<feature type="non-terminal residue" evidence="2">
    <location>
        <position position="122"/>
    </location>
</feature>